<feature type="domain" description="Phage capsid-like C-terminal" evidence="2">
    <location>
        <begin position="131"/>
        <end position="398"/>
    </location>
</feature>
<dbReference type="NCBIfam" id="TIGR01554">
    <property type="entry name" value="major_cap_HK97"/>
    <property type="match status" value="1"/>
</dbReference>
<dbReference type="SUPFAM" id="SSF56563">
    <property type="entry name" value="Major capsid protein gp5"/>
    <property type="match status" value="1"/>
</dbReference>
<evidence type="ECO:0000313" key="3">
    <source>
        <dbReference type="EMBL" id="ASY44666.1"/>
    </source>
</evidence>
<dbReference type="Gene3D" id="3.30.2400.10">
    <property type="entry name" value="Major capsid protein gp5"/>
    <property type="match status" value="1"/>
</dbReference>
<comment type="subcellular location">
    <subcellularLocation>
        <location evidence="1">Virion</location>
    </subcellularLocation>
</comment>
<dbReference type="Pfam" id="PF05065">
    <property type="entry name" value="Phage_capsid"/>
    <property type="match status" value="1"/>
</dbReference>
<proteinExistence type="predicted"/>
<dbReference type="Proteomes" id="UP000217141">
    <property type="component" value="Chromosome I"/>
</dbReference>
<dbReference type="InterPro" id="IPR054612">
    <property type="entry name" value="Phage_capsid-like_C"/>
</dbReference>
<dbReference type="EMBL" id="CP022745">
    <property type="protein sequence ID" value="ASY44666.1"/>
    <property type="molecule type" value="Genomic_DNA"/>
</dbReference>
<evidence type="ECO:0000256" key="1">
    <source>
        <dbReference type="ARBA" id="ARBA00004328"/>
    </source>
</evidence>
<evidence type="ECO:0000313" key="4">
    <source>
        <dbReference type="Proteomes" id="UP000217141"/>
    </source>
</evidence>
<dbReference type="KEGG" id="shyd:CJD35_09550"/>
<reference evidence="3 4" key="1">
    <citation type="submission" date="2017-08" db="EMBL/GenBank/DDBJ databases">
        <title>Whole Genome Sequence of Sphingobium hydrophobicum C1: Insights into Adaption to the Electronic-waste Contaminated Sediment.</title>
        <authorList>
            <person name="Song D."/>
            <person name="Chen X."/>
            <person name="Xu M."/>
        </authorList>
    </citation>
    <scope>NUCLEOTIDE SEQUENCE [LARGE SCALE GENOMIC DNA]</scope>
    <source>
        <strain evidence="3 4">C1</strain>
    </source>
</reference>
<sequence>MKTADLMEQRAAILDRMNAAHEKDDNAAFEAAETELRTIDGKLDRQRKIDAADRAAPGTPLNGTTDEHLSKELRSFSLVKMLAHAAGLNVDAGRELELQGELAKRAGKPAQGFYVPTEIFETRVQTTSNAGTLTPTTFRPDLFTSALTATAVVTTLGATTLSGLTGDVVIPRETDSPAVGWVAENVALSYDDAAFDSLSLEPHHVGVISEISRQMLQQSSPAIEQLLRNMQARNIALEIDRAAINGSGTGAEPRGLLNDPDIDAVAFDTDLFITTANMIAAADLANVSPNRGFLATNGIKGDAMKLRDANGRPIPFGETFHNEPVQFTNQAPSDLGTGDDEHALVYGDWADFLIGIWSQIDVLVNPFAETAYSKGNILVRSMATVDFGVRRPASFTKASGVILGA</sequence>
<dbReference type="AlphaFoldDB" id="A0A249MTH4"/>
<name>A0A249MTH4_SPHXE</name>
<protein>
    <submittedName>
        <fullName evidence="3">Phage major capsid protein</fullName>
    </submittedName>
</protein>
<gene>
    <name evidence="3" type="ORF">CJD35_09550</name>
</gene>
<organism evidence="3 4">
    <name type="scientific">Sphingobium xenophagum</name>
    <dbReference type="NCBI Taxonomy" id="121428"/>
    <lineage>
        <taxon>Bacteria</taxon>
        <taxon>Pseudomonadati</taxon>
        <taxon>Pseudomonadota</taxon>
        <taxon>Alphaproteobacteria</taxon>
        <taxon>Sphingomonadales</taxon>
        <taxon>Sphingomonadaceae</taxon>
        <taxon>Sphingobium</taxon>
    </lineage>
</organism>
<dbReference type="InterPro" id="IPR024455">
    <property type="entry name" value="Phage_capsid"/>
</dbReference>
<accession>A0A249MTH4</accession>
<evidence type="ECO:0000259" key="2">
    <source>
        <dbReference type="Pfam" id="PF05065"/>
    </source>
</evidence>